<dbReference type="EMBL" id="CACVAV010000293">
    <property type="protein sequence ID" value="CAA6818913.1"/>
    <property type="molecule type" value="Genomic_DNA"/>
</dbReference>
<dbReference type="PANTHER" id="PTHR37418:SF2">
    <property type="entry name" value="3-KETO-5-AMINOHEXANOATE CLEAVAGE ENZYME"/>
    <property type="match status" value="1"/>
</dbReference>
<proteinExistence type="predicted"/>
<dbReference type="InterPro" id="IPR008567">
    <property type="entry name" value="BKACE"/>
</dbReference>
<evidence type="ECO:0000256" key="1">
    <source>
        <dbReference type="ARBA" id="ARBA00001947"/>
    </source>
</evidence>
<keyword evidence="2" id="KW-0808">Transferase</keyword>
<reference evidence="5" key="1">
    <citation type="submission" date="2020-01" db="EMBL/GenBank/DDBJ databases">
        <authorList>
            <person name="Meier V. D."/>
            <person name="Meier V D."/>
        </authorList>
    </citation>
    <scope>NUCLEOTIDE SEQUENCE</scope>
    <source>
        <strain evidence="5">HLG_WM_MAG_08</strain>
    </source>
</reference>
<dbReference type="GO" id="GO:0046872">
    <property type="term" value="F:metal ion binding"/>
    <property type="evidence" value="ECO:0007669"/>
    <property type="project" value="UniProtKB-KW"/>
</dbReference>
<keyword evidence="4" id="KW-0862">Zinc</keyword>
<dbReference type="InterPro" id="IPR013785">
    <property type="entry name" value="Aldolase_TIM"/>
</dbReference>
<evidence type="ECO:0000256" key="2">
    <source>
        <dbReference type="ARBA" id="ARBA00022679"/>
    </source>
</evidence>
<gene>
    <name evidence="5" type="ORF">HELGO_WM50619</name>
</gene>
<sequence length="303" mass="32375">MMSLTPNRNVFITCAVTGAGDTTGRSDKVPVTPRQIADDCIAAAKAGAAVVHIHVRDPESGAPARDPALYAEVVDYIRESGVDMVINLTAGMGGDLTLGSTEAPLPPAAEGTDMVGATERLAHVTQILPEICTLDCGTMNFGEGDYIMTNSPAMLKDMAGQIQALGVRPEIEAFDTGHVLLAKWLQEQGLIDKPTMIQLCMGIPWGAPDDFSTFMAMVNAVPDDWTFSAFSIGRNQLPYVAMAVNAGGNVRVGLEDNIWLGKGQLASNADLVERAKLIIEGMGSVLMMPEQVREQMQLVKRWG</sequence>
<dbReference type="AlphaFoldDB" id="A0A6S6TSB1"/>
<evidence type="ECO:0000256" key="4">
    <source>
        <dbReference type="ARBA" id="ARBA00022833"/>
    </source>
</evidence>
<dbReference type="Gene3D" id="3.20.20.70">
    <property type="entry name" value="Aldolase class I"/>
    <property type="match status" value="1"/>
</dbReference>
<comment type="cofactor">
    <cofactor evidence="1">
        <name>Zn(2+)</name>
        <dbReference type="ChEBI" id="CHEBI:29105"/>
    </cofactor>
</comment>
<name>A0A6S6TSB1_9GAMM</name>
<evidence type="ECO:0000256" key="3">
    <source>
        <dbReference type="ARBA" id="ARBA00022723"/>
    </source>
</evidence>
<dbReference type="Pfam" id="PF05853">
    <property type="entry name" value="BKACE"/>
    <property type="match status" value="1"/>
</dbReference>
<keyword evidence="3" id="KW-0479">Metal-binding</keyword>
<evidence type="ECO:0000313" key="5">
    <source>
        <dbReference type="EMBL" id="CAA6818913.1"/>
    </source>
</evidence>
<dbReference type="PANTHER" id="PTHR37418">
    <property type="entry name" value="3-KETO-5-AMINOHEXANOATE CLEAVAGE ENZYME-RELATED"/>
    <property type="match status" value="1"/>
</dbReference>
<protein>
    <recommendedName>
        <fullName evidence="6">NADPH dependent quinone reductase</fullName>
    </recommendedName>
</protein>
<evidence type="ECO:0008006" key="6">
    <source>
        <dbReference type="Google" id="ProtNLM"/>
    </source>
</evidence>
<accession>A0A6S6TSB1</accession>
<organism evidence="5">
    <name type="scientific">uncultured Thiotrichaceae bacterium</name>
    <dbReference type="NCBI Taxonomy" id="298394"/>
    <lineage>
        <taxon>Bacteria</taxon>
        <taxon>Pseudomonadati</taxon>
        <taxon>Pseudomonadota</taxon>
        <taxon>Gammaproteobacteria</taxon>
        <taxon>Thiotrichales</taxon>
        <taxon>Thiotrichaceae</taxon>
        <taxon>environmental samples</taxon>
    </lineage>
</organism>
<dbReference type="GO" id="GO:0043720">
    <property type="term" value="F:3-keto-5-aminohexanoate cleavage activity"/>
    <property type="evidence" value="ECO:0007669"/>
    <property type="project" value="InterPro"/>
</dbReference>